<dbReference type="RefSeq" id="WP_229796972.1">
    <property type="nucleotide sequence ID" value="NZ_BMYR01000005.1"/>
</dbReference>
<keyword evidence="1" id="KW-0732">Signal</keyword>
<dbReference type="Proteomes" id="UP000634667">
    <property type="component" value="Unassembled WGS sequence"/>
</dbReference>
<comment type="caution">
    <text evidence="3">The sequence shown here is derived from an EMBL/GenBank/DDBJ whole genome shotgun (WGS) entry which is preliminary data.</text>
</comment>
<evidence type="ECO:0000256" key="1">
    <source>
        <dbReference type="SAM" id="SignalP"/>
    </source>
</evidence>
<dbReference type="InterPro" id="IPR032710">
    <property type="entry name" value="NTF2-like_dom_sf"/>
</dbReference>
<accession>A0ABQ2WKF0</accession>
<organism evidence="3 4">
    <name type="scientific">Alishewanella tabrizica</name>
    <dbReference type="NCBI Taxonomy" id="671278"/>
    <lineage>
        <taxon>Bacteria</taxon>
        <taxon>Pseudomonadati</taxon>
        <taxon>Pseudomonadota</taxon>
        <taxon>Gammaproteobacteria</taxon>
        <taxon>Alteromonadales</taxon>
        <taxon>Alteromonadaceae</taxon>
        <taxon>Alishewanella</taxon>
    </lineage>
</organism>
<dbReference type="InterPro" id="IPR027843">
    <property type="entry name" value="DUF4440"/>
</dbReference>
<evidence type="ECO:0000259" key="2">
    <source>
        <dbReference type="Pfam" id="PF14534"/>
    </source>
</evidence>
<dbReference type="Gene3D" id="3.10.450.50">
    <property type="match status" value="1"/>
</dbReference>
<gene>
    <name evidence="3" type="ORF">GCM10008111_14330</name>
</gene>
<evidence type="ECO:0000313" key="3">
    <source>
        <dbReference type="EMBL" id="GGW59375.1"/>
    </source>
</evidence>
<reference evidence="4" key="1">
    <citation type="journal article" date="2019" name="Int. J. Syst. Evol. Microbiol.">
        <title>The Global Catalogue of Microorganisms (GCM) 10K type strain sequencing project: providing services to taxonomists for standard genome sequencing and annotation.</title>
        <authorList>
            <consortium name="The Broad Institute Genomics Platform"/>
            <consortium name="The Broad Institute Genome Sequencing Center for Infectious Disease"/>
            <person name="Wu L."/>
            <person name="Ma J."/>
        </authorList>
    </citation>
    <scope>NUCLEOTIDE SEQUENCE [LARGE SCALE GENOMIC DNA]</scope>
    <source>
        <strain evidence="4">KCTC 23723</strain>
    </source>
</reference>
<sequence length="147" mass="16301">MIRWKMLTLLLLVCGLGWSGQVVADDKAELTAALAEFLDGATRNDPVVHNNYWADELIYTSSAGKRFGKAELMASVNGRGELAPEEISMRYHSDDLQIMLYGDTAVVAFTLVGQSASETLRFLNSGTFIKRKGKWQAVNWQATRLAE</sequence>
<feature type="domain" description="DUF4440" evidence="2">
    <location>
        <begin position="31"/>
        <end position="136"/>
    </location>
</feature>
<proteinExistence type="predicted"/>
<feature type="chain" id="PRO_5046301097" description="DUF4440 domain-containing protein" evidence="1">
    <location>
        <begin position="25"/>
        <end position="147"/>
    </location>
</feature>
<dbReference type="SUPFAM" id="SSF54427">
    <property type="entry name" value="NTF2-like"/>
    <property type="match status" value="1"/>
</dbReference>
<keyword evidence="4" id="KW-1185">Reference proteome</keyword>
<dbReference type="EMBL" id="BMYR01000005">
    <property type="protein sequence ID" value="GGW59375.1"/>
    <property type="molecule type" value="Genomic_DNA"/>
</dbReference>
<name>A0ABQ2WKF0_9ALTE</name>
<evidence type="ECO:0000313" key="4">
    <source>
        <dbReference type="Proteomes" id="UP000634667"/>
    </source>
</evidence>
<dbReference type="Pfam" id="PF14534">
    <property type="entry name" value="DUF4440"/>
    <property type="match status" value="1"/>
</dbReference>
<feature type="signal peptide" evidence="1">
    <location>
        <begin position="1"/>
        <end position="24"/>
    </location>
</feature>
<protein>
    <recommendedName>
        <fullName evidence="2">DUF4440 domain-containing protein</fullName>
    </recommendedName>
</protein>